<dbReference type="CDD" id="cd00112">
    <property type="entry name" value="LDLa"/>
    <property type="match status" value="4"/>
</dbReference>
<evidence type="ECO:0000256" key="5">
    <source>
        <dbReference type="ARBA" id="ARBA00023136"/>
    </source>
</evidence>
<feature type="disulfide bond" evidence="9">
    <location>
        <begin position="234"/>
        <end position="249"/>
    </location>
</feature>
<feature type="disulfide bond" evidence="9">
    <location>
        <begin position="133"/>
        <end position="145"/>
    </location>
</feature>
<name>A0AAN8WN31_HALRR</name>
<keyword evidence="12" id="KW-1185">Reference proteome</keyword>
<comment type="caution">
    <text evidence="9">Lacks conserved residue(s) required for the propagation of feature annotation.</text>
</comment>
<evidence type="ECO:0000256" key="3">
    <source>
        <dbReference type="ARBA" id="ARBA00022737"/>
    </source>
</evidence>
<gene>
    <name evidence="11" type="ORF">SK128_017449</name>
</gene>
<feature type="non-terminal residue" evidence="11">
    <location>
        <position position="301"/>
    </location>
</feature>
<dbReference type="AlphaFoldDB" id="A0AAN8WN31"/>
<dbReference type="PANTHER" id="PTHR22722">
    <property type="entry name" value="LOW-DENSITY LIPOPROTEIN RECEPTOR-RELATED PROTEIN 2-RELATED"/>
    <property type="match status" value="1"/>
</dbReference>
<dbReference type="Gene3D" id="4.10.400.10">
    <property type="entry name" value="Low-density Lipoprotein Receptor"/>
    <property type="match status" value="4"/>
</dbReference>
<evidence type="ECO:0000256" key="8">
    <source>
        <dbReference type="ARBA" id="ARBA00023180"/>
    </source>
</evidence>
<evidence type="ECO:0000256" key="4">
    <source>
        <dbReference type="ARBA" id="ARBA00022989"/>
    </source>
</evidence>
<organism evidence="11 12">
    <name type="scientific">Halocaridina rubra</name>
    <name type="common">Hawaiian red shrimp</name>
    <dbReference type="NCBI Taxonomy" id="373956"/>
    <lineage>
        <taxon>Eukaryota</taxon>
        <taxon>Metazoa</taxon>
        <taxon>Ecdysozoa</taxon>
        <taxon>Arthropoda</taxon>
        <taxon>Crustacea</taxon>
        <taxon>Multicrustacea</taxon>
        <taxon>Malacostraca</taxon>
        <taxon>Eumalacostraca</taxon>
        <taxon>Eucarida</taxon>
        <taxon>Decapoda</taxon>
        <taxon>Pleocyemata</taxon>
        <taxon>Caridea</taxon>
        <taxon>Atyoidea</taxon>
        <taxon>Atyidae</taxon>
        <taxon>Halocaridina</taxon>
    </lineage>
</organism>
<dbReference type="InterPro" id="IPR023415">
    <property type="entry name" value="LDLR_class-A_CS"/>
</dbReference>
<keyword evidence="4" id="KW-1133">Transmembrane helix</keyword>
<evidence type="ECO:0000313" key="12">
    <source>
        <dbReference type="Proteomes" id="UP001381693"/>
    </source>
</evidence>
<proteinExistence type="predicted"/>
<feature type="signal peptide" evidence="10">
    <location>
        <begin position="1"/>
        <end position="23"/>
    </location>
</feature>
<keyword evidence="5" id="KW-0472">Membrane</keyword>
<evidence type="ECO:0000256" key="2">
    <source>
        <dbReference type="ARBA" id="ARBA00022692"/>
    </source>
</evidence>
<accession>A0AAN8WN31</accession>
<evidence type="ECO:0000313" key="11">
    <source>
        <dbReference type="EMBL" id="KAK7069061.1"/>
    </source>
</evidence>
<keyword evidence="7" id="KW-0675">Receptor</keyword>
<dbReference type="PRINTS" id="PR00261">
    <property type="entry name" value="LDLRECEPTOR"/>
</dbReference>
<dbReference type="GO" id="GO:0006898">
    <property type="term" value="P:receptor-mediated endocytosis"/>
    <property type="evidence" value="ECO:0007669"/>
    <property type="project" value="TreeGrafter"/>
</dbReference>
<evidence type="ECO:0000256" key="1">
    <source>
        <dbReference type="ARBA" id="ARBA00004167"/>
    </source>
</evidence>
<evidence type="ECO:0000256" key="9">
    <source>
        <dbReference type="PROSITE-ProRule" id="PRU00124"/>
    </source>
</evidence>
<comment type="subcellular location">
    <subcellularLocation>
        <location evidence="1">Membrane</location>
        <topology evidence="1">Single-pass membrane protein</topology>
    </subcellularLocation>
</comment>
<feature type="disulfide bond" evidence="9">
    <location>
        <begin position="140"/>
        <end position="158"/>
    </location>
</feature>
<dbReference type="EMBL" id="JAXCGZ010017038">
    <property type="protein sequence ID" value="KAK7069061.1"/>
    <property type="molecule type" value="Genomic_DNA"/>
</dbReference>
<protein>
    <submittedName>
        <fullName evidence="11">Uncharacterized protein</fullName>
    </submittedName>
</protein>
<dbReference type="InterPro" id="IPR002172">
    <property type="entry name" value="LDrepeatLR_classA_rpt"/>
</dbReference>
<comment type="caution">
    <text evidence="11">The sequence shown here is derived from an EMBL/GenBank/DDBJ whole genome shotgun (WGS) entry which is preliminary data.</text>
</comment>
<dbReference type="SUPFAM" id="SSF57424">
    <property type="entry name" value="LDL receptor-like module"/>
    <property type="match status" value="4"/>
</dbReference>
<dbReference type="PROSITE" id="PS50068">
    <property type="entry name" value="LDLRA_2"/>
    <property type="match status" value="4"/>
</dbReference>
<feature type="disulfide bond" evidence="9">
    <location>
        <begin position="284"/>
        <end position="299"/>
    </location>
</feature>
<feature type="chain" id="PRO_5042888591" evidence="10">
    <location>
        <begin position="24"/>
        <end position="301"/>
    </location>
</feature>
<evidence type="ECO:0000256" key="10">
    <source>
        <dbReference type="SAM" id="SignalP"/>
    </source>
</evidence>
<keyword evidence="6 9" id="KW-1015">Disulfide bond</keyword>
<dbReference type="Pfam" id="PF00057">
    <property type="entry name" value="Ldl_recept_a"/>
    <property type="match status" value="4"/>
</dbReference>
<dbReference type="Proteomes" id="UP001381693">
    <property type="component" value="Unassembled WGS sequence"/>
</dbReference>
<feature type="disulfide bond" evidence="9">
    <location>
        <begin position="152"/>
        <end position="167"/>
    </location>
</feature>
<dbReference type="GO" id="GO:0016324">
    <property type="term" value="C:apical plasma membrane"/>
    <property type="evidence" value="ECO:0007669"/>
    <property type="project" value="TreeGrafter"/>
</dbReference>
<dbReference type="PROSITE" id="PS01209">
    <property type="entry name" value="LDLRA_1"/>
    <property type="match status" value="2"/>
</dbReference>
<dbReference type="GO" id="GO:0043235">
    <property type="term" value="C:receptor complex"/>
    <property type="evidence" value="ECO:0007669"/>
    <property type="project" value="TreeGrafter"/>
</dbReference>
<reference evidence="11 12" key="1">
    <citation type="submission" date="2023-11" db="EMBL/GenBank/DDBJ databases">
        <title>Halocaridina rubra genome assembly.</title>
        <authorList>
            <person name="Smith C."/>
        </authorList>
    </citation>
    <scope>NUCLEOTIDE SEQUENCE [LARGE SCALE GENOMIC DNA]</scope>
    <source>
        <strain evidence="11">EP-1</strain>
        <tissue evidence="11">Whole</tissue>
    </source>
</reference>
<dbReference type="GO" id="GO:0042562">
    <property type="term" value="F:hormone binding"/>
    <property type="evidence" value="ECO:0007669"/>
    <property type="project" value="TreeGrafter"/>
</dbReference>
<keyword evidence="2" id="KW-0812">Transmembrane</keyword>
<dbReference type="InterPro" id="IPR051221">
    <property type="entry name" value="LDLR-related"/>
</dbReference>
<keyword evidence="3" id="KW-0677">Repeat</keyword>
<dbReference type="PANTHER" id="PTHR22722:SF12">
    <property type="entry name" value="EGF-LIKE DOMAIN-CONTAINING PROTEIN"/>
    <property type="match status" value="1"/>
</dbReference>
<dbReference type="SMART" id="SM00192">
    <property type="entry name" value="LDLa"/>
    <property type="match status" value="4"/>
</dbReference>
<dbReference type="InterPro" id="IPR036055">
    <property type="entry name" value="LDL_receptor-like_sf"/>
</dbReference>
<sequence length="301" mass="32968">MANPSTPLLLLIIIASALINASARSIKGTIQGVADVGTATLHQQDQYNFQSIEAYLKETQNKVSLVQDMVKRVMNQTCDSFFVQTELQRKELNAIQQIRTYSEALSKIQISIQKFLGYQYSNKGKCQDKHSTCGGDFFPCLAGDCVHQNYACDGIPDCSDGSDEQYCTEITCPNDLYWCKTDKKCLPRAFICDGIVDCAGGIDEEDCQLSEIGCLPNQFHCQVEDICLPSAYLCDRKSDCADGSDELDCKETSTTAVPGIANLCADDKFACADGPSCISKSWQCDGDRDCTDGSDEANCQN</sequence>
<keyword evidence="8" id="KW-0325">Glycoprotein</keyword>
<feature type="disulfide bond" evidence="9">
    <location>
        <begin position="192"/>
        <end position="207"/>
    </location>
</feature>
<evidence type="ECO:0000256" key="7">
    <source>
        <dbReference type="ARBA" id="ARBA00023170"/>
    </source>
</evidence>
<keyword evidence="10" id="KW-0732">Signal</keyword>
<evidence type="ECO:0000256" key="6">
    <source>
        <dbReference type="ARBA" id="ARBA00023157"/>
    </source>
</evidence>